<dbReference type="InterPro" id="IPR050706">
    <property type="entry name" value="Cyclic-di-GMP_PDE-like"/>
</dbReference>
<dbReference type="Gene3D" id="3.10.580.10">
    <property type="entry name" value="CBS-domain"/>
    <property type="match status" value="1"/>
</dbReference>
<evidence type="ECO:0000256" key="1">
    <source>
        <dbReference type="PROSITE-ProRule" id="PRU00703"/>
    </source>
</evidence>
<feature type="domain" description="EAL" evidence="2">
    <location>
        <begin position="10"/>
        <end position="263"/>
    </location>
</feature>
<dbReference type="SMART" id="SM00052">
    <property type="entry name" value="EAL"/>
    <property type="match status" value="1"/>
</dbReference>
<comment type="caution">
    <text evidence="5">The sequence shown here is derived from an EMBL/GenBank/DDBJ whole genome shotgun (WGS) entry which is preliminary data.</text>
</comment>
<dbReference type="InterPro" id="IPR000644">
    <property type="entry name" value="CBS_dom"/>
</dbReference>
<organism evidence="5 6">
    <name type="scientific">Ferranicluibacter rubi</name>
    <dbReference type="NCBI Taxonomy" id="2715133"/>
    <lineage>
        <taxon>Bacteria</taxon>
        <taxon>Pseudomonadati</taxon>
        <taxon>Pseudomonadota</taxon>
        <taxon>Alphaproteobacteria</taxon>
        <taxon>Hyphomicrobiales</taxon>
        <taxon>Rhizobiaceae</taxon>
        <taxon>Ferranicluibacter</taxon>
    </lineage>
</organism>
<dbReference type="Gene3D" id="3.30.70.270">
    <property type="match status" value="1"/>
</dbReference>
<dbReference type="InterPro" id="IPR043128">
    <property type="entry name" value="Rev_trsase/Diguanyl_cyclase"/>
</dbReference>
<keyword evidence="1" id="KW-0129">CBS domain</keyword>
<name>A0AA43ZFS6_9HYPH</name>
<dbReference type="InterPro" id="IPR000160">
    <property type="entry name" value="GGDEF_dom"/>
</dbReference>
<keyword evidence="6" id="KW-1185">Reference proteome</keyword>
<dbReference type="PANTHER" id="PTHR33121:SF76">
    <property type="entry name" value="SIGNALING PROTEIN"/>
    <property type="match status" value="1"/>
</dbReference>
<accession>A0AA43ZFS6</accession>
<dbReference type="NCBIfam" id="TIGR00254">
    <property type="entry name" value="GGDEF"/>
    <property type="match status" value="1"/>
</dbReference>
<dbReference type="InterPro" id="IPR035919">
    <property type="entry name" value="EAL_sf"/>
</dbReference>
<gene>
    <name evidence="5" type="ORF">G8E10_15215</name>
</gene>
<dbReference type="InterPro" id="IPR001633">
    <property type="entry name" value="EAL_dom"/>
</dbReference>
<dbReference type="InterPro" id="IPR046342">
    <property type="entry name" value="CBS_dom_sf"/>
</dbReference>
<evidence type="ECO:0000313" key="6">
    <source>
        <dbReference type="Proteomes" id="UP001155840"/>
    </source>
</evidence>
<dbReference type="Pfam" id="PF00990">
    <property type="entry name" value="GGDEF"/>
    <property type="match status" value="1"/>
</dbReference>
<evidence type="ECO:0000313" key="5">
    <source>
        <dbReference type="EMBL" id="NHT77065.1"/>
    </source>
</evidence>
<dbReference type="SUPFAM" id="SSF54631">
    <property type="entry name" value="CBS-domain pair"/>
    <property type="match status" value="1"/>
</dbReference>
<dbReference type="PANTHER" id="PTHR33121">
    <property type="entry name" value="CYCLIC DI-GMP PHOSPHODIESTERASE PDEF"/>
    <property type="match status" value="1"/>
</dbReference>
<feature type="domain" description="CBS" evidence="4">
    <location>
        <begin position="281"/>
        <end position="343"/>
    </location>
</feature>
<sequence length="602" mass="66771">MSALLETFSPLHLGRDQIVTLSKLVIETALQPIVEATTGTCFGYESLMRGFDRLGFASPLALLDRAHENGELLALEHMVISRALAAFAALPGFQQRTLFINFDTRLIGAHDEAILNRLDGHLKRVGIPPSSVCFELSERHDNETIAEFDTLLDRLRQHGFKLAIDDFGAGFSGLKLLSRAAVDYVKIDRHFVSQIESLPRNRQLVRHIVTVAHKLGARVIAEGVETEAEFHVCRDLGCDLLQGYFVAMPTVCHADLKASYPHLAQADDTKRRTASADSVLIRRQVEHLPTVQESANLDTIFELFRTSPQQAFFPVLNANDEPRGVIHEYHLKEMIYHPFGRDLLQNKVYQRRIASFVTPAPVADVNMPAHEMLDIFAGANGSDCLILTENMRYAGVLSSASLLRIISEKQLKFARDQNPLSGLPGNRAIRDHVHEAMLDGDRTRFFCYCDFDNFKPFNDSYGFHRGDAAITLFSALLRRHFIGDGDFVGHVGGDDFFVGLSDLPRAAVEDMLTRMLCAFKAGVEELYSEDDRNRGFIMGYGRSGVEQAYPLMRCSVGVLTLEKGTILTDVNAVTTRVAELKSCAKASGTGLVMDGLVSGGRP</sequence>
<reference evidence="5" key="1">
    <citation type="submission" date="2020-03" db="EMBL/GenBank/DDBJ databases">
        <title>Ferranicluibacter endophyticum gen. nov., sp. nov., a new genus isolated from Rubus ulmifolius Schott. stem.</title>
        <authorList>
            <person name="Roca-Couso R."/>
            <person name="Flores-Felix J.D."/>
            <person name="Igual J.M."/>
            <person name="Rivas R."/>
        </authorList>
    </citation>
    <scope>NUCLEOTIDE SEQUENCE</scope>
    <source>
        <strain evidence="5">CRRU44</strain>
    </source>
</reference>
<dbReference type="RefSeq" id="WP_110808084.1">
    <property type="nucleotide sequence ID" value="NZ_JAANCM010000007.1"/>
</dbReference>
<dbReference type="CDD" id="cd01949">
    <property type="entry name" value="GGDEF"/>
    <property type="match status" value="1"/>
</dbReference>
<dbReference type="PROSITE" id="PS50887">
    <property type="entry name" value="GGDEF"/>
    <property type="match status" value="1"/>
</dbReference>
<dbReference type="Pfam" id="PF00563">
    <property type="entry name" value="EAL"/>
    <property type="match status" value="1"/>
</dbReference>
<evidence type="ECO:0000259" key="2">
    <source>
        <dbReference type="PROSITE" id="PS50883"/>
    </source>
</evidence>
<protein>
    <submittedName>
        <fullName evidence="5">GGDEF domain-containing protein</fullName>
    </submittedName>
</protein>
<evidence type="ECO:0000259" key="4">
    <source>
        <dbReference type="PROSITE" id="PS51371"/>
    </source>
</evidence>
<dbReference type="SUPFAM" id="SSF141868">
    <property type="entry name" value="EAL domain-like"/>
    <property type="match status" value="1"/>
</dbReference>
<dbReference type="Proteomes" id="UP001155840">
    <property type="component" value="Unassembled WGS sequence"/>
</dbReference>
<proteinExistence type="predicted"/>
<dbReference type="AlphaFoldDB" id="A0AA43ZFS6"/>
<dbReference type="SMART" id="SM00267">
    <property type="entry name" value="GGDEF"/>
    <property type="match status" value="1"/>
</dbReference>
<dbReference type="InterPro" id="IPR029787">
    <property type="entry name" value="Nucleotide_cyclase"/>
</dbReference>
<dbReference type="Pfam" id="PF00571">
    <property type="entry name" value="CBS"/>
    <property type="match status" value="1"/>
</dbReference>
<dbReference type="CDD" id="cd01948">
    <property type="entry name" value="EAL"/>
    <property type="match status" value="1"/>
</dbReference>
<dbReference type="PROSITE" id="PS50883">
    <property type="entry name" value="EAL"/>
    <property type="match status" value="1"/>
</dbReference>
<dbReference type="Gene3D" id="3.20.20.450">
    <property type="entry name" value="EAL domain"/>
    <property type="match status" value="1"/>
</dbReference>
<feature type="domain" description="GGDEF" evidence="3">
    <location>
        <begin position="442"/>
        <end position="597"/>
    </location>
</feature>
<dbReference type="SUPFAM" id="SSF55073">
    <property type="entry name" value="Nucleotide cyclase"/>
    <property type="match status" value="1"/>
</dbReference>
<evidence type="ECO:0000259" key="3">
    <source>
        <dbReference type="PROSITE" id="PS50887"/>
    </source>
</evidence>
<dbReference type="EMBL" id="JAANCM010000007">
    <property type="protein sequence ID" value="NHT77065.1"/>
    <property type="molecule type" value="Genomic_DNA"/>
</dbReference>
<dbReference type="GO" id="GO:0071111">
    <property type="term" value="F:cyclic-guanylate-specific phosphodiesterase activity"/>
    <property type="evidence" value="ECO:0007669"/>
    <property type="project" value="InterPro"/>
</dbReference>
<dbReference type="PROSITE" id="PS51371">
    <property type="entry name" value="CBS"/>
    <property type="match status" value="1"/>
</dbReference>